<evidence type="ECO:0000313" key="2">
    <source>
        <dbReference type="EMBL" id="QAA32066.1"/>
    </source>
</evidence>
<keyword evidence="3" id="KW-1185">Reference proteome</keyword>
<dbReference type="PANTHER" id="PTHR34297">
    <property type="entry name" value="HYPOTHETICAL CYTOSOLIC PROTEIN-RELATED"/>
    <property type="match status" value="1"/>
</dbReference>
<reference evidence="2 3" key="1">
    <citation type="submission" date="2018-01" db="EMBL/GenBank/DDBJ databases">
        <title>Genome Sequencing and Assembly of Anaerobacter polyendosporus strain CT4.</title>
        <authorList>
            <person name="Tachaapaikoon C."/>
            <person name="Sutheeworapong S."/>
            <person name="Jenjaroenpun P."/>
            <person name="Wongsurawat T."/>
            <person name="Nookeaw I."/>
            <person name="Cheawchanlertfa P."/>
            <person name="Kosugi A."/>
            <person name="Cheevadhanarak S."/>
            <person name="Ratanakhanokchai K."/>
        </authorList>
    </citation>
    <scope>NUCLEOTIDE SEQUENCE [LARGE SCALE GENOMIC DNA]</scope>
    <source>
        <strain evidence="2 3">CT4</strain>
    </source>
</reference>
<dbReference type="EMBL" id="CP025746">
    <property type="protein sequence ID" value="QAA32066.1"/>
    <property type="molecule type" value="Genomic_DNA"/>
</dbReference>
<dbReference type="InterPro" id="IPR005531">
    <property type="entry name" value="Asp23"/>
</dbReference>
<dbReference type="AlphaFoldDB" id="A0A410DSM3"/>
<dbReference type="Proteomes" id="UP000286268">
    <property type="component" value="Chromosome"/>
</dbReference>
<protein>
    <submittedName>
        <fullName evidence="2">Asp23/Gls24 family envelope stress response protein</fullName>
    </submittedName>
</protein>
<sequence length="130" mass="13786">MEELNREETNIGVVKISDEVVSVIAGIAASEVNGVVESNPGVAGGITQIFTGKKNTGKGVKVSIENGEAQIELTLAVLYGTRIPEVVVQVQDNVKKTVEAMTGLSVAAVNIFIQNIIVPKNDEKSEEVHE</sequence>
<dbReference type="RefSeq" id="WP_128212856.1">
    <property type="nucleotide sequence ID" value="NZ_CP025746.1"/>
</dbReference>
<evidence type="ECO:0000256" key="1">
    <source>
        <dbReference type="ARBA" id="ARBA00005721"/>
    </source>
</evidence>
<name>A0A410DSM3_9CLOT</name>
<dbReference type="KEGG" id="cmah:C1I91_10585"/>
<accession>A0A410DSM3</accession>
<dbReference type="OrthoDB" id="9793465at2"/>
<dbReference type="Pfam" id="PF03780">
    <property type="entry name" value="Asp23"/>
    <property type="match status" value="1"/>
</dbReference>
<dbReference type="PANTHER" id="PTHR34297:SF2">
    <property type="entry name" value="ASP23_GLS24 FAMILY ENVELOPE STRESS RESPONSE PROTEIN"/>
    <property type="match status" value="1"/>
</dbReference>
<gene>
    <name evidence="2" type="ORF">C1I91_10585</name>
</gene>
<proteinExistence type="inferred from homology"/>
<evidence type="ECO:0000313" key="3">
    <source>
        <dbReference type="Proteomes" id="UP000286268"/>
    </source>
</evidence>
<organism evidence="2 3">
    <name type="scientific">Clostridium manihotivorum</name>
    <dbReference type="NCBI Taxonomy" id="2320868"/>
    <lineage>
        <taxon>Bacteria</taxon>
        <taxon>Bacillati</taxon>
        <taxon>Bacillota</taxon>
        <taxon>Clostridia</taxon>
        <taxon>Eubacteriales</taxon>
        <taxon>Clostridiaceae</taxon>
        <taxon>Clostridium</taxon>
    </lineage>
</organism>
<comment type="similarity">
    <text evidence="1">Belongs to the asp23 family.</text>
</comment>